<dbReference type="GO" id="GO:1990904">
    <property type="term" value="C:ribonucleoprotein complex"/>
    <property type="evidence" value="ECO:0007669"/>
    <property type="project" value="UniProtKB-KW"/>
</dbReference>
<evidence type="ECO:0000256" key="1">
    <source>
        <dbReference type="ARBA" id="ARBA00022980"/>
    </source>
</evidence>
<protein>
    <submittedName>
        <fullName evidence="4">Uncharacterized protein</fullName>
    </submittedName>
</protein>
<evidence type="ECO:0000313" key="5">
    <source>
        <dbReference type="Proteomes" id="UP000236333"/>
    </source>
</evidence>
<proteinExistence type="predicted"/>
<gene>
    <name evidence="4" type="ORF">TSOC_006524</name>
</gene>
<reference evidence="4 5" key="1">
    <citation type="journal article" date="2017" name="Mol. Biol. Evol.">
        <title>The 4-celled Tetrabaena socialis nuclear genome reveals the essential components for genetic control of cell number at the origin of multicellularity in the volvocine lineage.</title>
        <authorList>
            <person name="Featherston J."/>
            <person name="Arakaki Y."/>
            <person name="Hanschen E.R."/>
            <person name="Ferris P.J."/>
            <person name="Michod R.E."/>
            <person name="Olson B.J.S.C."/>
            <person name="Nozaki H."/>
            <person name="Durand P.M."/>
        </authorList>
    </citation>
    <scope>NUCLEOTIDE SEQUENCE [LARGE SCALE GENOMIC DNA]</scope>
    <source>
        <strain evidence="4 5">NIES-571</strain>
    </source>
</reference>
<feature type="region of interest" description="Disordered" evidence="3">
    <location>
        <begin position="1"/>
        <end position="48"/>
    </location>
</feature>
<dbReference type="OrthoDB" id="542829at2759"/>
<accession>A0A2J8A3C3</accession>
<evidence type="ECO:0000256" key="3">
    <source>
        <dbReference type="SAM" id="MobiDB-lite"/>
    </source>
</evidence>
<keyword evidence="2" id="KW-0687">Ribonucleoprotein</keyword>
<evidence type="ECO:0000256" key="2">
    <source>
        <dbReference type="ARBA" id="ARBA00023274"/>
    </source>
</evidence>
<evidence type="ECO:0000313" key="4">
    <source>
        <dbReference type="EMBL" id="PNH07022.1"/>
    </source>
</evidence>
<organism evidence="4 5">
    <name type="scientific">Tetrabaena socialis</name>
    <dbReference type="NCBI Taxonomy" id="47790"/>
    <lineage>
        <taxon>Eukaryota</taxon>
        <taxon>Viridiplantae</taxon>
        <taxon>Chlorophyta</taxon>
        <taxon>core chlorophytes</taxon>
        <taxon>Chlorophyceae</taxon>
        <taxon>CS clade</taxon>
        <taxon>Chlamydomonadales</taxon>
        <taxon>Tetrabaenaceae</taxon>
        <taxon>Tetrabaena</taxon>
    </lineage>
</organism>
<dbReference type="GO" id="GO:0003735">
    <property type="term" value="F:structural constituent of ribosome"/>
    <property type="evidence" value="ECO:0007669"/>
    <property type="project" value="InterPro"/>
</dbReference>
<dbReference type="AlphaFoldDB" id="A0A2J8A3C3"/>
<dbReference type="GO" id="GO:0005840">
    <property type="term" value="C:ribosome"/>
    <property type="evidence" value="ECO:0007669"/>
    <property type="project" value="UniProtKB-KW"/>
</dbReference>
<comment type="caution">
    <text evidence="4">The sequence shown here is derived from an EMBL/GenBank/DDBJ whole genome shotgun (WGS) entry which is preliminary data.</text>
</comment>
<dbReference type="InterPro" id="IPR006032">
    <property type="entry name" value="Ribosomal_uS12"/>
</dbReference>
<dbReference type="EMBL" id="PGGS01000202">
    <property type="protein sequence ID" value="PNH07022.1"/>
    <property type="molecule type" value="Genomic_DNA"/>
</dbReference>
<dbReference type="PROSITE" id="PS00055">
    <property type="entry name" value="RIBOSOMAL_S12"/>
    <property type="match status" value="1"/>
</dbReference>
<keyword evidence="5" id="KW-1185">Reference proteome</keyword>
<dbReference type="Proteomes" id="UP000236333">
    <property type="component" value="Unassembled WGS sequence"/>
</dbReference>
<feature type="compositionally biased region" description="Pro residues" evidence="3">
    <location>
        <begin position="28"/>
        <end position="39"/>
    </location>
</feature>
<sequence>MYGRATYDVEVEPAPKAPNSAPRFGGSPPLPPPPPPPGPTSRLPKAPSRREMLFAALGLGLGVAGTYTYDNPRLDPEELDARLTGLLDELMDDEALLNVLGEEIMLRKDLKNQEEAVTMLEGLRDIDEQLNQALENLKGVDAAKK</sequence>
<keyword evidence="1" id="KW-0689">Ribosomal protein</keyword>
<dbReference type="GO" id="GO:0006412">
    <property type="term" value="P:translation"/>
    <property type="evidence" value="ECO:0007669"/>
    <property type="project" value="InterPro"/>
</dbReference>
<name>A0A2J8A3C3_9CHLO</name>